<evidence type="ECO:0000313" key="3">
    <source>
        <dbReference type="Proteomes" id="UP000243459"/>
    </source>
</evidence>
<dbReference type="EMBL" id="KV863611">
    <property type="protein sequence ID" value="ONK55281.1"/>
    <property type="molecule type" value="Genomic_DNA"/>
</dbReference>
<dbReference type="PANTHER" id="PTHR34112">
    <property type="entry name" value="C-JUN-AMINO-TERMINAL KINASE-INTERACTING PROTEIN"/>
    <property type="match status" value="1"/>
</dbReference>
<keyword evidence="3" id="KW-1185">Reference proteome</keyword>
<dbReference type="OMA" id="WDRDCSD"/>
<feature type="compositionally biased region" description="Low complexity" evidence="1">
    <location>
        <begin position="49"/>
        <end position="63"/>
    </location>
</feature>
<feature type="compositionally biased region" description="Polar residues" evidence="1">
    <location>
        <begin position="260"/>
        <end position="272"/>
    </location>
</feature>
<name>A0A1R3L6N4_ASPOF</name>
<feature type="compositionally biased region" description="Basic and acidic residues" evidence="1">
    <location>
        <begin position="72"/>
        <end position="93"/>
    </location>
</feature>
<feature type="region of interest" description="Disordered" evidence="1">
    <location>
        <begin position="233"/>
        <end position="252"/>
    </location>
</feature>
<feature type="compositionally biased region" description="Polar residues" evidence="1">
    <location>
        <begin position="233"/>
        <end position="243"/>
    </location>
</feature>
<evidence type="ECO:0000256" key="1">
    <source>
        <dbReference type="SAM" id="MobiDB-lite"/>
    </source>
</evidence>
<feature type="region of interest" description="Disordered" evidence="1">
    <location>
        <begin position="376"/>
        <end position="404"/>
    </location>
</feature>
<feature type="region of interest" description="Disordered" evidence="1">
    <location>
        <begin position="184"/>
        <end position="210"/>
    </location>
</feature>
<dbReference type="OrthoDB" id="1917528at2759"/>
<protein>
    <submittedName>
        <fullName evidence="2">Uncharacterized protein</fullName>
    </submittedName>
</protein>
<dbReference type="Gramene" id="ONK55281">
    <property type="protein sequence ID" value="ONK55281"/>
    <property type="gene ID" value="A4U43_UnF5570"/>
</dbReference>
<feature type="compositionally biased region" description="Polar residues" evidence="1">
    <location>
        <begin position="300"/>
        <end position="310"/>
    </location>
</feature>
<accession>A0A1R3L6N4</accession>
<organism evidence="2 3">
    <name type="scientific">Asparagus officinalis</name>
    <name type="common">Garden asparagus</name>
    <dbReference type="NCBI Taxonomy" id="4686"/>
    <lineage>
        <taxon>Eukaryota</taxon>
        <taxon>Viridiplantae</taxon>
        <taxon>Streptophyta</taxon>
        <taxon>Embryophyta</taxon>
        <taxon>Tracheophyta</taxon>
        <taxon>Spermatophyta</taxon>
        <taxon>Magnoliopsida</taxon>
        <taxon>Liliopsida</taxon>
        <taxon>Asparagales</taxon>
        <taxon>Asparagaceae</taxon>
        <taxon>Asparagoideae</taxon>
        <taxon>Asparagus</taxon>
    </lineage>
</organism>
<proteinExistence type="predicted"/>
<dbReference type="Proteomes" id="UP000243459">
    <property type="component" value="Unassembled WGS sequence"/>
</dbReference>
<feature type="compositionally biased region" description="Polar residues" evidence="1">
    <location>
        <begin position="201"/>
        <end position="210"/>
    </location>
</feature>
<gene>
    <name evidence="2" type="ORF">A4U43_UnF5570</name>
</gene>
<feature type="region of interest" description="Disordered" evidence="1">
    <location>
        <begin position="1"/>
        <end position="112"/>
    </location>
</feature>
<sequence length="514" mass="55519">MGSAEPALVPEWYRAGKGGKASNNVSDGNGVGLSGRKRLPLIPCEQESKQSSIRSSSGAQAYSNFGRRDRKKNPDTCDRDRDRESSRDYRGSRDSIIGSRTDTDRRWRSNSAGEIWPKKLESESKSGAFARGNVNNGGIKRGSAFKREFPTLASIEKKSVLESGRVSTAVQSVPIPNLVTVGGDRWTSPLAEVPSEVGDSTLASPVSPLSLSRSNSAGLNMAEALINASFRAQISPQSSSGTSRAEELAIRQSKQLIPVTSSMLKTSGLNSSEKSKFRGPVSPGANNAPRAPAYTKSDIPKSSQIGNLQVLSREKTGVISPSAAKDSSSQDISPKSPINSNPKTKNRDMGMSLLPFGEKRPLSLAKAKNRNDFFNSLRTKSSVINNSSADSNPEPSDSIENSLSLEENAMTCGDVSIIGQDSENESATDISVINLEETIVSESPKDIEGNQQSPPVDIDEKDKAFMKSLGWKEDAKEEALTNEEISAFIKKYKKLKPRSCRFQAFSLSPKQTKF</sequence>
<evidence type="ECO:0000313" key="2">
    <source>
        <dbReference type="EMBL" id="ONK55281.1"/>
    </source>
</evidence>
<feature type="compositionally biased region" description="Polar residues" evidence="1">
    <location>
        <begin position="325"/>
        <end position="343"/>
    </location>
</feature>
<reference evidence="3" key="1">
    <citation type="journal article" date="2017" name="Nat. Commun.">
        <title>The asparagus genome sheds light on the origin and evolution of a young Y chromosome.</title>
        <authorList>
            <person name="Harkess A."/>
            <person name="Zhou J."/>
            <person name="Xu C."/>
            <person name="Bowers J.E."/>
            <person name="Van der Hulst R."/>
            <person name="Ayyampalayam S."/>
            <person name="Mercati F."/>
            <person name="Riccardi P."/>
            <person name="McKain M.R."/>
            <person name="Kakrana A."/>
            <person name="Tang H."/>
            <person name="Ray J."/>
            <person name="Groenendijk J."/>
            <person name="Arikit S."/>
            <person name="Mathioni S.M."/>
            <person name="Nakano M."/>
            <person name="Shan H."/>
            <person name="Telgmann-Rauber A."/>
            <person name="Kanno A."/>
            <person name="Yue Z."/>
            <person name="Chen H."/>
            <person name="Li W."/>
            <person name="Chen Y."/>
            <person name="Xu X."/>
            <person name="Zhang Y."/>
            <person name="Luo S."/>
            <person name="Chen H."/>
            <person name="Gao J."/>
            <person name="Mao Z."/>
            <person name="Pires J.C."/>
            <person name="Luo M."/>
            <person name="Kudrna D."/>
            <person name="Wing R.A."/>
            <person name="Meyers B.C."/>
            <person name="Yi K."/>
            <person name="Kong H."/>
            <person name="Lavrijsen P."/>
            <person name="Sunseri F."/>
            <person name="Falavigna A."/>
            <person name="Ye Y."/>
            <person name="Leebens-Mack J.H."/>
            <person name="Chen G."/>
        </authorList>
    </citation>
    <scope>NUCLEOTIDE SEQUENCE [LARGE SCALE GENOMIC DNA]</scope>
    <source>
        <strain evidence="3">cv. DH0086</strain>
    </source>
</reference>
<dbReference type="PANTHER" id="PTHR34112:SF13">
    <property type="entry name" value="OS04G0448200 PROTEIN"/>
    <property type="match status" value="1"/>
</dbReference>
<dbReference type="AlphaFoldDB" id="A0A1R3L6N4"/>
<feature type="region of interest" description="Disordered" evidence="1">
    <location>
        <begin position="260"/>
        <end position="355"/>
    </location>
</feature>